<protein>
    <submittedName>
        <fullName evidence="2">Uncharacterized protein</fullName>
    </submittedName>
</protein>
<keyword evidence="3" id="KW-1185">Reference proteome</keyword>
<gene>
    <name evidence="2" type="ORF">J0654_01090</name>
</gene>
<dbReference type="RefSeq" id="WP_207025874.1">
    <property type="nucleotide sequence ID" value="NZ_JAFLNM010000001.1"/>
</dbReference>
<comment type="caution">
    <text evidence="2">The sequence shown here is derived from an EMBL/GenBank/DDBJ whole genome shotgun (WGS) entry which is preliminary data.</text>
</comment>
<proteinExistence type="predicted"/>
<name>A0ABS3FAT3_9FLAO</name>
<dbReference type="Pfam" id="PF20130">
    <property type="entry name" value="DUF6520"/>
    <property type="match status" value="1"/>
</dbReference>
<feature type="signal peptide" evidence="1">
    <location>
        <begin position="1"/>
        <end position="24"/>
    </location>
</feature>
<evidence type="ECO:0000313" key="3">
    <source>
        <dbReference type="Proteomes" id="UP000664807"/>
    </source>
</evidence>
<evidence type="ECO:0000256" key="1">
    <source>
        <dbReference type="SAM" id="SignalP"/>
    </source>
</evidence>
<evidence type="ECO:0000313" key="2">
    <source>
        <dbReference type="EMBL" id="MBO0340212.1"/>
    </source>
</evidence>
<reference evidence="2 3" key="1">
    <citation type="submission" date="2021-03" db="EMBL/GenBank/DDBJ databases">
        <title>Muricauda lutimaris sp. nov. and Muricauda ruestringensis sp. nov, two marine members of the Flavobacteriaceae isolated from deep sea sediments of Western Pacific.</title>
        <authorList>
            <person name="Zhao S."/>
            <person name="Liu R."/>
        </authorList>
    </citation>
    <scope>NUCLEOTIDE SEQUENCE [LARGE SCALE GENOMIC DNA]</scope>
    <source>
        <strain evidence="2 3">BC31-3-A3</strain>
    </source>
</reference>
<dbReference type="EMBL" id="JAFLNM010000001">
    <property type="protein sequence ID" value="MBO0340212.1"/>
    <property type="molecule type" value="Genomic_DNA"/>
</dbReference>
<keyword evidence="1" id="KW-0732">Signal</keyword>
<accession>A0ABS3FAT3</accession>
<dbReference type="Proteomes" id="UP000664807">
    <property type="component" value="Unassembled WGS sequence"/>
</dbReference>
<organism evidence="2 3">
    <name type="scientific">Flagellimonas profundi</name>
    <dbReference type="NCBI Taxonomy" id="2915620"/>
    <lineage>
        <taxon>Bacteria</taxon>
        <taxon>Pseudomonadati</taxon>
        <taxon>Bacteroidota</taxon>
        <taxon>Flavobacteriia</taxon>
        <taxon>Flavobacteriales</taxon>
        <taxon>Flavobacteriaceae</taxon>
        <taxon>Flagellimonas</taxon>
    </lineage>
</organism>
<dbReference type="InterPro" id="IPR045391">
    <property type="entry name" value="DUF6520"/>
</dbReference>
<sequence length="78" mass="8650">MKTSFLKIVFPAFAIIMAVGLAFATEKDNLPQQGYAATPSGPVPVQTDCLDEGIIQCKEGTYFVYKDINLTMPLYERE</sequence>
<feature type="chain" id="PRO_5045520464" evidence="1">
    <location>
        <begin position="25"/>
        <end position="78"/>
    </location>
</feature>